<dbReference type="EMBL" id="FQZL01000004">
    <property type="protein sequence ID" value="SHI37994.1"/>
    <property type="molecule type" value="Genomic_DNA"/>
</dbReference>
<evidence type="ECO:0000313" key="3">
    <source>
        <dbReference type="Proteomes" id="UP000184052"/>
    </source>
</evidence>
<dbReference type="Gene3D" id="3.40.630.30">
    <property type="match status" value="1"/>
</dbReference>
<dbReference type="PANTHER" id="PTHR43233">
    <property type="entry name" value="FAMILY N-ACETYLTRANSFERASE, PUTATIVE (AFU_ORTHOLOGUE AFUA_6G03350)-RELATED"/>
    <property type="match status" value="1"/>
</dbReference>
<gene>
    <name evidence="2" type="ORF">SAMN02745751_00188</name>
</gene>
<feature type="domain" description="N-acetyltransferase" evidence="1">
    <location>
        <begin position="2"/>
        <end position="135"/>
    </location>
</feature>
<sequence>MKKFEVVKKMPSIEDYLNIRKHTLGEKTRASAKLAIDNSWFGVHITIKDKTIGMGRMIGDGCTFHITDVTVLPQHQGLGFEGVIMEALVNYYRKNAPKDGCLTVIAKGEAKNLYKKFNFEETAPKSVGMKYNNML</sequence>
<dbReference type="InterPro" id="IPR000182">
    <property type="entry name" value="GNAT_dom"/>
</dbReference>
<dbReference type="SUPFAM" id="SSF55729">
    <property type="entry name" value="Acyl-CoA N-acyltransferases (Nat)"/>
    <property type="match status" value="1"/>
</dbReference>
<dbReference type="InterPro" id="IPR053144">
    <property type="entry name" value="Acetyltransferase_Butenolide"/>
</dbReference>
<reference evidence="2 3" key="1">
    <citation type="submission" date="2016-11" db="EMBL/GenBank/DDBJ databases">
        <authorList>
            <person name="Jaros S."/>
            <person name="Januszkiewicz K."/>
            <person name="Wedrychowicz H."/>
        </authorList>
    </citation>
    <scope>NUCLEOTIDE SEQUENCE [LARGE SCALE GENOMIC DNA]</scope>
    <source>
        <strain evidence="2 3">DSM 17477</strain>
    </source>
</reference>
<dbReference type="GO" id="GO:0016747">
    <property type="term" value="F:acyltransferase activity, transferring groups other than amino-acyl groups"/>
    <property type="evidence" value="ECO:0007669"/>
    <property type="project" value="InterPro"/>
</dbReference>
<dbReference type="AlphaFoldDB" id="A0A1M6ANA9"/>
<name>A0A1M6ANA9_9FIRM</name>
<protein>
    <submittedName>
        <fullName evidence="2">Acetyltransferase (GNAT) domain-containing protein</fullName>
    </submittedName>
</protein>
<dbReference type="RefSeq" id="WP_073045700.1">
    <property type="nucleotide sequence ID" value="NZ_FQZL01000004.1"/>
</dbReference>
<evidence type="ECO:0000259" key="1">
    <source>
        <dbReference type="PROSITE" id="PS51186"/>
    </source>
</evidence>
<dbReference type="Pfam" id="PF13673">
    <property type="entry name" value="Acetyltransf_10"/>
    <property type="match status" value="1"/>
</dbReference>
<dbReference type="Proteomes" id="UP000184052">
    <property type="component" value="Unassembled WGS sequence"/>
</dbReference>
<accession>A0A1M6ANA9</accession>
<dbReference type="InterPro" id="IPR016181">
    <property type="entry name" value="Acyl_CoA_acyltransferase"/>
</dbReference>
<evidence type="ECO:0000313" key="2">
    <source>
        <dbReference type="EMBL" id="SHI37994.1"/>
    </source>
</evidence>
<proteinExistence type="predicted"/>
<keyword evidence="3" id="KW-1185">Reference proteome</keyword>
<organism evidence="2 3">
    <name type="scientific">Dethiosulfatibacter aminovorans DSM 17477</name>
    <dbReference type="NCBI Taxonomy" id="1121476"/>
    <lineage>
        <taxon>Bacteria</taxon>
        <taxon>Bacillati</taxon>
        <taxon>Bacillota</taxon>
        <taxon>Tissierellia</taxon>
        <taxon>Dethiosulfatibacter</taxon>
    </lineage>
</organism>
<dbReference type="STRING" id="1121476.SAMN02745751_00188"/>
<keyword evidence="2" id="KW-0808">Transferase</keyword>
<dbReference type="PANTHER" id="PTHR43233:SF1">
    <property type="entry name" value="FAMILY N-ACETYLTRANSFERASE, PUTATIVE (AFU_ORTHOLOGUE AFUA_6G03350)-RELATED"/>
    <property type="match status" value="1"/>
</dbReference>
<dbReference type="PROSITE" id="PS51186">
    <property type="entry name" value="GNAT"/>
    <property type="match status" value="1"/>
</dbReference>
<dbReference type="OrthoDB" id="9775804at2"/>